<dbReference type="PANTHER" id="PTHR43209:SF1">
    <property type="entry name" value="TRNA SULFURTRANSFERASE"/>
    <property type="match status" value="1"/>
</dbReference>
<dbReference type="InterPro" id="IPR003720">
    <property type="entry name" value="tRNA_STrfase"/>
</dbReference>
<dbReference type="InterPro" id="IPR049961">
    <property type="entry name" value="ThiI_N"/>
</dbReference>
<keyword evidence="8" id="KW-0784">Thiamine biosynthesis</keyword>
<dbReference type="SUPFAM" id="SSF143437">
    <property type="entry name" value="THUMP domain-like"/>
    <property type="match status" value="1"/>
</dbReference>
<accession>A0A381NMJ3</accession>
<dbReference type="Gene3D" id="3.40.50.620">
    <property type="entry name" value="HUPs"/>
    <property type="match status" value="1"/>
</dbReference>
<evidence type="ECO:0000256" key="3">
    <source>
        <dbReference type="ARBA" id="ARBA00022555"/>
    </source>
</evidence>
<dbReference type="SUPFAM" id="SSF52402">
    <property type="entry name" value="Adenine nucleotide alpha hydrolases-like"/>
    <property type="match status" value="1"/>
</dbReference>
<dbReference type="InterPro" id="IPR054173">
    <property type="entry name" value="ThiI_fer"/>
</dbReference>
<dbReference type="InterPro" id="IPR050102">
    <property type="entry name" value="tRNA_sulfurtransferase_ThiI"/>
</dbReference>
<comment type="subcellular location">
    <subcellularLocation>
        <location evidence="1">Cytoplasm</location>
    </subcellularLocation>
</comment>
<dbReference type="GO" id="GO:0005829">
    <property type="term" value="C:cytosol"/>
    <property type="evidence" value="ECO:0007669"/>
    <property type="project" value="TreeGrafter"/>
</dbReference>
<keyword evidence="6" id="KW-0067">ATP-binding</keyword>
<dbReference type="CDD" id="cd11716">
    <property type="entry name" value="THUMP_ThiI"/>
    <property type="match status" value="1"/>
</dbReference>
<dbReference type="Pfam" id="PF22025">
    <property type="entry name" value="ThiI_fer"/>
    <property type="match status" value="1"/>
</dbReference>
<dbReference type="GO" id="GO:0004810">
    <property type="term" value="F:CCA tRNA nucleotidyltransferase activity"/>
    <property type="evidence" value="ECO:0007669"/>
    <property type="project" value="InterPro"/>
</dbReference>
<dbReference type="CDD" id="cd01712">
    <property type="entry name" value="PPase_ThiI"/>
    <property type="match status" value="1"/>
</dbReference>
<dbReference type="FunFam" id="3.40.50.620:FF:000053">
    <property type="entry name" value="Probable tRNA sulfurtransferase"/>
    <property type="match status" value="1"/>
</dbReference>
<dbReference type="InterPro" id="IPR020536">
    <property type="entry name" value="ThiI_AANH"/>
</dbReference>
<dbReference type="PANTHER" id="PTHR43209">
    <property type="entry name" value="TRNA SULFURTRANSFERASE"/>
    <property type="match status" value="1"/>
</dbReference>
<organism evidence="10">
    <name type="scientific">marine metagenome</name>
    <dbReference type="NCBI Taxonomy" id="408172"/>
    <lineage>
        <taxon>unclassified sequences</taxon>
        <taxon>metagenomes</taxon>
        <taxon>ecological metagenomes</taxon>
    </lineage>
</organism>
<dbReference type="GO" id="GO:0052837">
    <property type="term" value="P:thiazole biosynthetic process"/>
    <property type="evidence" value="ECO:0007669"/>
    <property type="project" value="TreeGrafter"/>
</dbReference>
<evidence type="ECO:0000259" key="9">
    <source>
        <dbReference type="PROSITE" id="PS51165"/>
    </source>
</evidence>
<dbReference type="GO" id="GO:0000049">
    <property type="term" value="F:tRNA binding"/>
    <property type="evidence" value="ECO:0007669"/>
    <property type="project" value="UniProtKB-KW"/>
</dbReference>
<dbReference type="InterPro" id="IPR049962">
    <property type="entry name" value="THUMP_ThiI"/>
</dbReference>
<dbReference type="SMART" id="SM00981">
    <property type="entry name" value="THUMP"/>
    <property type="match status" value="1"/>
</dbReference>
<keyword evidence="2" id="KW-0963">Cytoplasm</keyword>
<reference evidence="10" key="1">
    <citation type="submission" date="2018-05" db="EMBL/GenBank/DDBJ databases">
        <authorList>
            <person name="Lanie J.A."/>
            <person name="Ng W.-L."/>
            <person name="Kazmierczak K.M."/>
            <person name="Andrzejewski T.M."/>
            <person name="Davidsen T.M."/>
            <person name="Wayne K.J."/>
            <person name="Tettelin H."/>
            <person name="Glass J.I."/>
            <person name="Rusch D."/>
            <person name="Podicherti R."/>
            <person name="Tsui H.-C.T."/>
            <person name="Winkler M.E."/>
        </authorList>
    </citation>
    <scope>NUCLEOTIDE SEQUENCE</scope>
</reference>
<protein>
    <recommendedName>
        <fullName evidence="9">THUMP domain-containing protein</fullName>
    </recommendedName>
</protein>
<dbReference type="InterPro" id="IPR014729">
    <property type="entry name" value="Rossmann-like_a/b/a_fold"/>
</dbReference>
<keyword evidence="7" id="KW-0694">RNA-binding</keyword>
<dbReference type="HAMAP" id="MF_00021">
    <property type="entry name" value="ThiI"/>
    <property type="match status" value="1"/>
</dbReference>
<evidence type="ECO:0000256" key="1">
    <source>
        <dbReference type="ARBA" id="ARBA00004496"/>
    </source>
</evidence>
<evidence type="ECO:0000256" key="7">
    <source>
        <dbReference type="ARBA" id="ARBA00022884"/>
    </source>
</evidence>
<dbReference type="Pfam" id="PF02926">
    <property type="entry name" value="THUMP"/>
    <property type="match status" value="1"/>
</dbReference>
<dbReference type="GO" id="GO:0005524">
    <property type="term" value="F:ATP binding"/>
    <property type="evidence" value="ECO:0007669"/>
    <property type="project" value="UniProtKB-KW"/>
</dbReference>
<evidence type="ECO:0000256" key="6">
    <source>
        <dbReference type="ARBA" id="ARBA00022840"/>
    </source>
</evidence>
<keyword evidence="4" id="KW-0808">Transferase</keyword>
<evidence type="ECO:0000313" key="10">
    <source>
        <dbReference type="EMBL" id="SUZ55569.1"/>
    </source>
</evidence>
<evidence type="ECO:0000256" key="8">
    <source>
        <dbReference type="ARBA" id="ARBA00022977"/>
    </source>
</evidence>
<dbReference type="Pfam" id="PF02568">
    <property type="entry name" value="ThiI"/>
    <property type="match status" value="1"/>
</dbReference>
<dbReference type="GO" id="GO:0002937">
    <property type="term" value="P:tRNA 4-thiouridine biosynthesis"/>
    <property type="evidence" value="ECO:0007669"/>
    <property type="project" value="TreeGrafter"/>
</dbReference>
<gene>
    <name evidence="10" type="ORF">METZ01_LOCUS8423</name>
</gene>
<sequence length="399" mass="44272">MPSVIVHYQEIALKGRNRPWFVERLVSNIRTATADLGVTGVRALMGRIELRYESEDAWTDLCERLACTPGIANFSRAVRTRCDLDAITKTVLTELADVQVESFRVTARRADKRFPVTSPELERQVGGRIKATRGWRVDLGRPELTVWVETLSDEAFCYLRKNSGAGGLPSGVSGRVACLMSGGIDSPVAAYRMIKRGCRVRMIHFHSYPILAHTSQDKVVEIARLLTRYQLDSRLYLVAFGDIQRQVVLEVPPPLRVVIYRRLMLRIAERLAHASGSTALVTGEAVGQVASQTLDNMAVIDSVTTLPVLRPLVGMDKDEIVSEARRLGTYPISIIPDEDCCTLFTPKHPATKARARRVTEAESALPVDEIVESAAADAERQDLFFPPVRAAKTRFVTSS</sequence>
<dbReference type="PROSITE" id="PS51165">
    <property type="entry name" value="THUMP"/>
    <property type="match status" value="1"/>
</dbReference>
<dbReference type="AlphaFoldDB" id="A0A381NMJ3"/>
<evidence type="ECO:0000256" key="2">
    <source>
        <dbReference type="ARBA" id="ARBA00022490"/>
    </source>
</evidence>
<name>A0A381NMJ3_9ZZZZ</name>
<feature type="domain" description="THUMP" evidence="9">
    <location>
        <begin position="59"/>
        <end position="161"/>
    </location>
</feature>
<evidence type="ECO:0000256" key="4">
    <source>
        <dbReference type="ARBA" id="ARBA00022679"/>
    </source>
</evidence>
<dbReference type="InterPro" id="IPR004114">
    <property type="entry name" value="THUMP_dom"/>
</dbReference>
<proteinExistence type="inferred from homology"/>
<dbReference type="NCBIfam" id="TIGR00342">
    <property type="entry name" value="tRNA uracil 4-sulfurtransferase ThiI"/>
    <property type="match status" value="1"/>
</dbReference>
<dbReference type="EMBL" id="UINC01000448">
    <property type="protein sequence ID" value="SUZ55569.1"/>
    <property type="molecule type" value="Genomic_DNA"/>
</dbReference>
<evidence type="ECO:0000256" key="5">
    <source>
        <dbReference type="ARBA" id="ARBA00022741"/>
    </source>
</evidence>
<dbReference type="GO" id="GO:0009228">
    <property type="term" value="P:thiamine biosynthetic process"/>
    <property type="evidence" value="ECO:0007669"/>
    <property type="project" value="UniProtKB-KW"/>
</dbReference>
<keyword evidence="5" id="KW-0547">Nucleotide-binding</keyword>
<keyword evidence="3" id="KW-0820">tRNA-binding</keyword>
<dbReference type="GO" id="GO:0016783">
    <property type="term" value="F:sulfurtransferase activity"/>
    <property type="evidence" value="ECO:0007669"/>
    <property type="project" value="InterPro"/>
</dbReference>
<dbReference type="Gene3D" id="3.30.2130.30">
    <property type="match status" value="1"/>
</dbReference>